<evidence type="ECO:0000313" key="1">
    <source>
        <dbReference type="EMBL" id="PNF86546.1"/>
    </source>
</evidence>
<evidence type="ECO:0000313" key="2">
    <source>
        <dbReference type="Proteomes" id="UP000236021"/>
    </source>
</evidence>
<comment type="caution">
    <text evidence="1">The sequence shown here is derived from an EMBL/GenBank/DDBJ whole genome shotgun (WGS) entry which is preliminary data.</text>
</comment>
<protein>
    <submittedName>
        <fullName evidence="1">Uncharacterized protein</fullName>
    </submittedName>
</protein>
<gene>
    <name evidence="1" type="ORF">CXK93_07075</name>
</gene>
<dbReference type="RefSeq" id="WP_102856895.1">
    <property type="nucleotide sequence ID" value="NZ_JAMOHT010000027.1"/>
</dbReference>
<organism evidence="1 2">
    <name type="scientific">Stutzerimonas decontaminans</name>
    <dbReference type="NCBI Taxonomy" id="3022791"/>
    <lineage>
        <taxon>Bacteria</taxon>
        <taxon>Pseudomonadati</taxon>
        <taxon>Pseudomonadota</taxon>
        <taxon>Gammaproteobacteria</taxon>
        <taxon>Pseudomonadales</taxon>
        <taxon>Pseudomonadaceae</taxon>
        <taxon>Stutzerimonas</taxon>
    </lineage>
</organism>
<proteinExistence type="predicted"/>
<dbReference type="EMBL" id="POUI01000001">
    <property type="protein sequence ID" value="PNF86546.1"/>
    <property type="molecule type" value="Genomic_DNA"/>
</dbReference>
<sequence>MNWAKYIEYRLPNAVKTRLSLQWGKFEQQIVLPFTTVGLRLPKQETYDGVIRRALKNEESVRRAFQELCSAIEASNSSLVMVDLAGPGSTEKSRRVRFEAIYEEVAPGSCDFMEFIEVAKSHTYTVPASVLLEMNGHLYAPRWLLRKKLANVNKHNPPLRIAGSWDGQAQLWDDVFKPLFEEICRIQKIAEAEKVKRKNDCEDYLKRRELNCSQTAKATVVAPVGKTLAQKKKNSPKAKSQDADTILNVSSVEWDEWVEIKTKWGKQRQKKSFSAKDCSLRFSGRRIYIKLPDGRELIKLESNVRWQTISGVEDIITSDLKEQA</sequence>
<keyword evidence="2" id="KW-1185">Reference proteome</keyword>
<name>A0ABX4W4W6_9GAMM</name>
<dbReference type="Proteomes" id="UP000236021">
    <property type="component" value="Unassembled WGS sequence"/>
</dbReference>
<accession>A0ABX4W4W6</accession>
<reference evidence="1 2" key="1">
    <citation type="submission" date="2018-01" db="EMBL/GenBank/DDBJ databases">
        <title>Denitrification phenotypes of diverse strains of Pseudomonas stutzeri.</title>
        <authorList>
            <person name="Milligan D.A."/>
            <person name="Bergaust L."/>
            <person name="Bakken L.R."/>
            <person name="Frostegard A."/>
        </authorList>
    </citation>
    <scope>NUCLEOTIDE SEQUENCE [LARGE SCALE GENOMIC DNA]</scope>
    <source>
        <strain evidence="1 2">ST27MN3</strain>
    </source>
</reference>